<comment type="caution">
    <text evidence="2">The sequence shown here is derived from an EMBL/GenBank/DDBJ whole genome shotgun (WGS) entry which is preliminary data.</text>
</comment>
<dbReference type="Proteomes" id="UP000694050">
    <property type="component" value="Unassembled WGS sequence"/>
</dbReference>
<name>A0A8J5NXK1_FUSOX</name>
<organism evidence="2 3">
    <name type="scientific">Fusarium oxysporum f. sp. rapae</name>
    <dbReference type="NCBI Taxonomy" id="485398"/>
    <lineage>
        <taxon>Eukaryota</taxon>
        <taxon>Fungi</taxon>
        <taxon>Dikarya</taxon>
        <taxon>Ascomycota</taxon>
        <taxon>Pezizomycotina</taxon>
        <taxon>Sordariomycetes</taxon>
        <taxon>Hypocreomycetidae</taxon>
        <taxon>Hypocreales</taxon>
        <taxon>Nectriaceae</taxon>
        <taxon>Fusarium</taxon>
        <taxon>Fusarium oxysporum species complex</taxon>
    </lineage>
</organism>
<feature type="region of interest" description="Disordered" evidence="1">
    <location>
        <begin position="89"/>
        <end position="114"/>
    </location>
</feature>
<dbReference type="AlphaFoldDB" id="A0A8J5NXK1"/>
<dbReference type="EMBL" id="JAELUQ010000007">
    <property type="protein sequence ID" value="KAG7410533.1"/>
    <property type="molecule type" value="Genomic_DNA"/>
</dbReference>
<evidence type="ECO:0000313" key="3">
    <source>
        <dbReference type="Proteomes" id="UP000694050"/>
    </source>
</evidence>
<feature type="region of interest" description="Disordered" evidence="1">
    <location>
        <begin position="246"/>
        <end position="327"/>
    </location>
</feature>
<reference evidence="2" key="1">
    <citation type="submission" date="2021-04" db="EMBL/GenBank/DDBJ databases">
        <title>First draft genome resource for Brassicaceae pathogens Fusarium oxysporum f. sp. raphani and Fusarium oxysporum f. sp. rapae.</title>
        <authorList>
            <person name="Asai S."/>
        </authorList>
    </citation>
    <scope>NUCLEOTIDE SEQUENCE</scope>
    <source>
        <strain evidence="2">Tf1208</strain>
    </source>
</reference>
<feature type="compositionally biased region" description="Polar residues" evidence="1">
    <location>
        <begin position="89"/>
        <end position="100"/>
    </location>
</feature>
<evidence type="ECO:0000256" key="1">
    <source>
        <dbReference type="SAM" id="MobiDB-lite"/>
    </source>
</evidence>
<accession>A0A8J5NXK1</accession>
<sequence>MPRMPLPVLPSKILTCRTPRNSPIGTDLTLHNEDVVCQVRSIGILLYDFEDFIEAQTFDKSKFDELQAATKELAITLVEEITRFTTNYGRAQSRPSLTRGSEQRDRSHSAARALRAAGYSASQSPISPNGLASPISLPFSSQSAIPEEANEIYHYIPTHRRQESNPDVIANRLQGLDIGAITPPTSVALSPKSKDFQSPVNSGTRGSLGYDYHDLLSPSVTADLVPEQDWSSVIDQQLATIPRTLSTTAYQNTDPSHADYRDSDSYIPGEGSTEHRRSSFVPQGSGPSVRSDGSSAPSFKAATIPSSSSEKHSASVKSAQSPRATAFDIGPGRSLSLLGGFCKGAQAFASRGPGQAIRKVGGGSDSASRPAEYSQEMLWGQMLSTSTEAYAEATAQCLRCEYKTPYSQLRQDMDQDPLASQQTRGILHRYRFLYKSHIAVRSINSIFFGCLFCDRAKSTLQEDDATVFQSIDLLFRHISRHPHPLPHVSGVVVVYESRDANTRGRQDYDLSFPHSTMTASPSGLPANDLDRIASLPAARATKDHIRRRNERSQARPDSVSEVLQFLAGAKIVGVEFPEKWDGKWCQG</sequence>
<evidence type="ECO:0000313" key="2">
    <source>
        <dbReference type="EMBL" id="KAG7410533.1"/>
    </source>
</evidence>
<feature type="compositionally biased region" description="Polar residues" evidence="1">
    <location>
        <begin position="246"/>
        <end position="255"/>
    </location>
</feature>
<feature type="compositionally biased region" description="Polar residues" evidence="1">
    <location>
        <begin position="280"/>
        <end position="297"/>
    </location>
</feature>
<proteinExistence type="predicted"/>
<gene>
    <name evidence="2" type="ORF">Forpe1208_v010731</name>
</gene>
<protein>
    <submittedName>
        <fullName evidence="2">Uncharacterized protein</fullName>
    </submittedName>
</protein>